<dbReference type="InterPro" id="IPR043129">
    <property type="entry name" value="ATPase_NBD"/>
</dbReference>
<protein>
    <submittedName>
        <fullName evidence="2">Phosphatase</fullName>
    </submittedName>
</protein>
<feature type="domain" description="Ppx/GppA phosphatase N-terminal" evidence="1">
    <location>
        <begin position="29"/>
        <end position="282"/>
    </location>
</feature>
<proteinExistence type="predicted"/>
<dbReference type="SUPFAM" id="SSF53067">
    <property type="entry name" value="Actin-like ATPase domain"/>
    <property type="match status" value="2"/>
</dbReference>
<dbReference type="PANTHER" id="PTHR30005:SF0">
    <property type="entry name" value="RETROGRADE REGULATION PROTEIN 2"/>
    <property type="match status" value="1"/>
</dbReference>
<comment type="caution">
    <text evidence="2">The sequence shown here is derived from an EMBL/GenBank/DDBJ whole genome shotgun (WGS) entry which is preliminary data.</text>
</comment>
<name>A0ABR9ARD7_9BACT</name>
<organism evidence="2 3">
    <name type="scientific">Echinicola arenosa</name>
    <dbReference type="NCBI Taxonomy" id="2774144"/>
    <lineage>
        <taxon>Bacteria</taxon>
        <taxon>Pseudomonadati</taxon>
        <taxon>Bacteroidota</taxon>
        <taxon>Cytophagia</taxon>
        <taxon>Cytophagales</taxon>
        <taxon>Cyclobacteriaceae</taxon>
        <taxon>Echinicola</taxon>
    </lineage>
</organism>
<dbReference type="Pfam" id="PF02541">
    <property type="entry name" value="Ppx-GppA"/>
    <property type="match status" value="1"/>
</dbReference>
<dbReference type="PANTHER" id="PTHR30005">
    <property type="entry name" value="EXOPOLYPHOSPHATASE"/>
    <property type="match status" value="1"/>
</dbReference>
<dbReference type="InterPro" id="IPR050273">
    <property type="entry name" value="GppA/Ppx_hydrolase"/>
</dbReference>
<evidence type="ECO:0000259" key="1">
    <source>
        <dbReference type="Pfam" id="PF02541"/>
    </source>
</evidence>
<dbReference type="InterPro" id="IPR003695">
    <property type="entry name" value="Ppx_GppA_N"/>
</dbReference>
<dbReference type="RefSeq" id="WP_192011384.1">
    <property type="nucleotide sequence ID" value="NZ_JACYTQ010000007.1"/>
</dbReference>
<dbReference type="Gene3D" id="3.30.420.150">
    <property type="entry name" value="Exopolyphosphatase. Domain 2"/>
    <property type="match status" value="1"/>
</dbReference>
<evidence type="ECO:0000313" key="3">
    <source>
        <dbReference type="Proteomes" id="UP000647133"/>
    </source>
</evidence>
<dbReference type="EMBL" id="JACYTQ010000007">
    <property type="protein sequence ID" value="MBD8490505.1"/>
    <property type="molecule type" value="Genomic_DNA"/>
</dbReference>
<sequence>MKLAAVDIGSNAIRLQITHVTHYENQVNFKKLEYVRFPLRLGKDVFHNNRISDINRRKFIKLMKAYKLLIDLYEVDDYMVCATSAMRESENGKDIAQEVKQDLGLKIQIIDGNKEADLINVALWNYIDHKPYLHVDVGGGSTELNIYQDRKKIASKSFKIGSVRALDHMDSPKVWKAMRSFIQENIDKKHRITCIGTGGNINKIFELSNPRKNKRYLDIVKIKEVQAYLEGFSYEERVNKLNLNPDRADVIVPASYIYLSAMEAANSTRMIVPDVGLKDGVMNILYDKNKSKSIV</sequence>
<keyword evidence="3" id="KW-1185">Reference proteome</keyword>
<dbReference type="Gene3D" id="3.30.420.40">
    <property type="match status" value="1"/>
</dbReference>
<reference evidence="2 3" key="1">
    <citation type="submission" date="2020-09" db="EMBL/GenBank/DDBJ databases">
        <title>Echinicola sp. CAU 1574 isolated from sand of Sido Beach.</title>
        <authorList>
            <person name="Kim W."/>
        </authorList>
    </citation>
    <scope>NUCLEOTIDE SEQUENCE [LARGE SCALE GENOMIC DNA]</scope>
    <source>
        <strain evidence="2 3">CAU 1574</strain>
    </source>
</reference>
<gene>
    <name evidence="2" type="ORF">IFO69_17265</name>
</gene>
<accession>A0ABR9ARD7</accession>
<dbReference type="CDD" id="cd24006">
    <property type="entry name" value="ASKHA_NBD_PPX_GppA"/>
    <property type="match status" value="1"/>
</dbReference>
<dbReference type="Proteomes" id="UP000647133">
    <property type="component" value="Unassembled WGS sequence"/>
</dbReference>
<evidence type="ECO:0000313" key="2">
    <source>
        <dbReference type="EMBL" id="MBD8490505.1"/>
    </source>
</evidence>